<dbReference type="SUPFAM" id="SSF51735">
    <property type="entry name" value="NAD(P)-binding Rossmann-fold domains"/>
    <property type="match status" value="1"/>
</dbReference>
<dbReference type="InterPro" id="IPR036291">
    <property type="entry name" value="NAD(P)-bd_dom_sf"/>
</dbReference>
<name>A0A937RII5_9ACTN</name>
<dbReference type="AlphaFoldDB" id="A0A937RII5"/>
<protein>
    <submittedName>
        <fullName evidence="2">Dihydrodipicolinate reductase</fullName>
    </submittedName>
</protein>
<dbReference type="Proteomes" id="UP000604475">
    <property type="component" value="Unassembled WGS sequence"/>
</dbReference>
<dbReference type="InterPro" id="IPR045760">
    <property type="entry name" value="DAP_DH_C"/>
</dbReference>
<proteinExistence type="predicted"/>
<sequence>MGTLDGAVNTARPALRVAVWTTGNVIRQAARVVLDRRDLALVGAFARSPQKVGVDVGELCGLGRRLGITATADVDELLGLDLDCVIYSPLHLDVAELARILRAGVNVVTTAELMTGSTLDATARAELQGAAEAGNASLFGSGMNPGFAQLLAGVATGISAGIRKVIVSESVDVSEFVADANFEAMGWGRPRGDAGHADAVRAGTAVFAEAVEVLGQLVGTSFDELRCDVEFAHATEDLTLTSMVIQKNHVAAMDVHWTGVVDGHDAVQLRQRWLASTLVDPAWTVEHGYSVEVSGDPNIRIKLDIWPTDADLANLTKETMHGIGMRITAVPVVNAIPAVCAAPAGIVTYADLPVIASPYLRRRLHAV</sequence>
<evidence type="ECO:0000313" key="3">
    <source>
        <dbReference type="Proteomes" id="UP000604475"/>
    </source>
</evidence>
<reference evidence="2" key="1">
    <citation type="submission" date="2020-12" db="EMBL/GenBank/DDBJ databases">
        <title>Genomic characterization of non-nitrogen-fixing Frankia strains.</title>
        <authorList>
            <person name="Carlos-Shanley C."/>
            <person name="Guerra T."/>
            <person name="Hahn D."/>
        </authorList>
    </citation>
    <scope>NUCLEOTIDE SEQUENCE</scope>
    <source>
        <strain evidence="2">CN6</strain>
    </source>
</reference>
<dbReference type="Pfam" id="PF19328">
    <property type="entry name" value="DAP_DH_C"/>
    <property type="match status" value="1"/>
</dbReference>
<comment type="caution">
    <text evidence="2">The sequence shown here is derived from an EMBL/GenBank/DDBJ whole genome shotgun (WGS) entry which is preliminary data.</text>
</comment>
<organism evidence="2 3">
    <name type="scientific">Frankia nepalensis</name>
    <dbReference type="NCBI Taxonomy" id="1836974"/>
    <lineage>
        <taxon>Bacteria</taxon>
        <taxon>Bacillati</taxon>
        <taxon>Actinomycetota</taxon>
        <taxon>Actinomycetes</taxon>
        <taxon>Frankiales</taxon>
        <taxon>Frankiaceae</taxon>
        <taxon>Frankia</taxon>
    </lineage>
</organism>
<dbReference type="EMBL" id="JAEACQ010000154">
    <property type="protein sequence ID" value="MBL7626993.1"/>
    <property type="molecule type" value="Genomic_DNA"/>
</dbReference>
<dbReference type="Gene3D" id="3.40.50.720">
    <property type="entry name" value="NAD(P)-binding Rossmann-like Domain"/>
    <property type="match status" value="1"/>
</dbReference>
<keyword evidence="3" id="KW-1185">Reference proteome</keyword>
<evidence type="ECO:0000259" key="1">
    <source>
        <dbReference type="Pfam" id="PF19328"/>
    </source>
</evidence>
<feature type="domain" description="2,4-diaminopentanoate dehydrogenase C-terminal" evidence="1">
    <location>
        <begin position="189"/>
        <end position="356"/>
    </location>
</feature>
<gene>
    <name evidence="2" type="ORF">I7412_07410</name>
</gene>
<dbReference type="CDD" id="cd24146">
    <property type="entry name" value="nat-AmDH_N_like"/>
    <property type="match status" value="1"/>
</dbReference>
<evidence type="ECO:0000313" key="2">
    <source>
        <dbReference type="EMBL" id="MBL7626993.1"/>
    </source>
</evidence>
<accession>A0A937RII5</accession>